<feature type="transmembrane region" description="Helical" evidence="2">
    <location>
        <begin position="273"/>
        <end position="298"/>
    </location>
</feature>
<feature type="region of interest" description="Disordered" evidence="1">
    <location>
        <begin position="232"/>
        <end position="270"/>
    </location>
</feature>
<keyword evidence="2" id="KW-0812">Transmembrane</keyword>
<keyword evidence="2" id="KW-1133">Transmembrane helix</keyword>
<keyword evidence="2" id="KW-0472">Membrane</keyword>
<feature type="chain" id="PRO_5007877718" description="Mid2 domain-containing protein" evidence="3">
    <location>
        <begin position="19"/>
        <end position="378"/>
    </location>
</feature>
<dbReference type="Proteomes" id="UP000077266">
    <property type="component" value="Unassembled WGS sequence"/>
</dbReference>
<keyword evidence="3" id="KW-0732">Signal</keyword>
<organism evidence="4 5">
    <name type="scientific">Exidia glandulosa HHB12029</name>
    <dbReference type="NCBI Taxonomy" id="1314781"/>
    <lineage>
        <taxon>Eukaryota</taxon>
        <taxon>Fungi</taxon>
        <taxon>Dikarya</taxon>
        <taxon>Basidiomycota</taxon>
        <taxon>Agaricomycotina</taxon>
        <taxon>Agaricomycetes</taxon>
        <taxon>Auriculariales</taxon>
        <taxon>Exidiaceae</taxon>
        <taxon>Exidia</taxon>
    </lineage>
</organism>
<keyword evidence="5" id="KW-1185">Reference proteome</keyword>
<sequence>MRLSLIFAVFTLGFGVRAQDLTTCGRSASEIKWALGSGGETPCRLWWNLGTACYWWALGPLTNNTQYYTPPPIEDECGCNVLAYNLMAACTWCEAEDYSSNWLSERELWKHVQPLQVRIKIFTRTDSSLTLNSGTSSRPSVDISKFSFPDWTFLSPNGGSWSPSRAKAFVVGDPPRSHPGPATATPTSSSPFSHPEPPLSAASVTSTPAFITVTGPGSTVTVIRTEGAASGPIQDYTTSVSDTPPSSGSQVTPTVTPSAETSPAKEHTGDSPAALAGIAIGGFIGAVVLVLLVVLCVVRHRRRTSSGHVYPIVVTPAEPQTVESQSHASHAGRKAREAYFARSEPPPSYYSAETEREESGGRISSWTVGGSATHVGSP</sequence>
<gene>
    <name evidence="4" type="ORF">EXIGLDRAFT_846994</name>
</gene>
<evidence type="ECO:0000313" key="5">
    <source>
        <dbReference type="Proteomes" id="UP000077266"/>
    </source>
</evidence>
<reference evidence="4 5" key="1">
    <citation type="journal article" date="2016" name="Mol. Biol. Evol.">
        <title>Comparative Genomics of Early-Diverging Mushroom-Forming Fungi Provides Insights into the Origins of Lignocellulose Decay Capabilities.</title>
        <authorList>
            <person name="Nagy L.G."/>
            <person name="Riley R."/>
            <person name="Tritt A."/>
            <person name="Adam C."/>
            <person name="Daum C."/>
            <person name="Floudas D."/>
            <person name="Sun H."/>
            <person name="Yadav J.S."/>
            <person name="Pangilinan J."/>
            <person name="Larsson K.H."/>
            <person name="Matsuura K."/>
            <person name="Barry K."/>
            <person name="Labutti K."/>
            <person name="Kuo R."/>
            <person name="Ohm R.A."/>
            <person name="Bhattacharya S.S."/>
            <person name="Shirouzu T."/>
            <person name="Yoshinaga Y."/>
            <person name="Martin F.M."/>
            <person name="Grigoriev I.V."/>
            <person name="Hibbett D.S."/>
        </authorList>
    </citation>
    <scope>NUCLEOTIDE SEQUENCE [LARGE SCALE GENOMIC DNA]</scope>
    <source>
        <strain evidence="4 5">HHB12029</strain>
    </source>
</reference>
<dbReference type="AlphaFoldDB" id="A0A166NB67"/>
<feature type="signal peptide" evidence="3">
    <location>
        <begin position="1"/>
        <end position="18"/>
    </location>
</feature>
<dbReference type="STRING" id="1314781.A0A166NB67"/>
<evidence type="ECO:0000313" key="4">
    <source>
        <dbReference type="EMBL" id="KZV78962.1"/>
    </source>
</evidence>
<feature type="region of interest" description="Disordered" evidence="1">
    <location>
        <begin position="165"/>
        <end position="203"/>
    </location>
</feature>
<dbReference type="EMBL" id="KV426713">
    <property type="protein sequence ID" value="KZV78962.1"/>
    <property type="molecule type" value="Genomic_DNA"/>
</dbReference>
<name>A0A166NB67_EXIGL</name>
<dbReference type="InParanoid" id="A0A166NB67"/>
<evidence type="ECO:0008006" key="6">
    <source>
        <dbReference type="Google" id="ProtNLM"/>
    </source>
</evidence>
<accession>A0A166NB67</accession>
<feature type="region of interest" description="Disordered" evidence="1">
    <location>
        <begin position="320"/>
        <end position="378"/>
    </location>
</feature>
<evidence type="ECO:0000256" key="3">
    <source>
        <dbReference type="SAM" id="SignalP"/>
    </source>
</evidence>
<feature type="compositionally biased region" description="Polar residues" evidence="1">
    <location>
        <begin position="362"/>
        <end position="378"/>
    </location>
</feature>
<feature type="compositionally biased region" description="Polar residues" evidence="1">
    <location>
        <begin position="235"/>
        <end position="261"/>
    </location>
</feature>
<evidence type="ECO:0000256" key="1">
    <source>
        <dbReference type="SAM" id="MobiDB-lite"/>
    </source>
</evidence>
<dbReference type="OrthoDB" id="2576311at2759"/>
<proteinExistence type="predicted"/>
<feature type="compositionally biased region" description="Low complexity" evidence="1">
    <location>
        <begin position="179"/>
        <end position="193"/>
    </location>
</feature>
<protein>
    <recommendedName>
        <fullName evidence="6">Mid2 domain-containing protein</fullName>
    </recommendedName>
</protein>
<evidence type="ECO:0000256" key="2">
    <source>
        <dbReference type="SAM" id="Phobius"/>
    </source>
</evidence>